<evidence type="ECO:0000256" key="2">
    <source>
        <dbReference type="ARBA" id="ARBA00005590"/>
    </source>
</evidence>
<dbReference type="Pfam" id="PF01490">
    <property type="entry name" value="Aa_trans"/>
    <property type="match status" value="1"/>
</dbReference>
<proteinExistence type="inferred from homology"/>
<keyword evidence="15" id="KW-1185">Reference proteome</keyword>
<feature type="transmembrane region" description="Helical" evidence="11">
    <location>
        <begin position="149"/>
        <end position="168"/>
    </location>
</feature>
<protein>
    <submittedName>
        <fullName evidence="14">Amino acid transporter avt1i</fullName>
    </submittedName>
</protein>
<dbReference type="Proteomes" id="UP000237347">
    <property type="component" value="Unassembled WGS sequence"/>
</dbReference>
<sequence>MDLTPSIVEVSNPSIKTYPDLGYHAFGRKGRIIVSTFTYLELYLVPTGMLILEGNNLFKTLHWMKRNFCNRFRLRVVSCRVTSILWVGAVDGVGFCSKGKLFELAGIPNAISLYAFCYGAHPVFPTLYSSVKDKSQFLSFISQLQFKPNVLFVSFSLSTLSYILMAFLGY</sequence>
<gene>
    <name evidence="14" type="primary">AVT1I_9</name>
    <name evidence="13" type="synonym">AVT1I_2</name>
    <name evidence="13" type="ORF">CFP56_006614</name>
    <name evidence="14" type="ORF">CFP56_032925</name>
</gene>
<comment type="subcellular location">
    <subcellularLocation>
        <location evidence="1">Endomembrane system</location>
        <topology evidence="1">Multi-pass membrane protein</topology>
    </subcellularLocation>
</comment>
<name>A0AAW0LUY9_QUESU</name>
<dbReference type="GO" id="GO:0009734">
    <property type="term" value="P:auxin-activated signaling pathway"/>
    <property type="evidence" value="ECO:0007669"/>
    <property type="project" value="UniProtKB-KW"/>
</dbReference>
<dbReference type="GO" id="GO:0015293">
    <property type="term" value="F:symporter activity"/>
    <property type="evidence" value="ECO:0007669"/>
    <property type="project" value="UniProtKB-KW"/>
</dbReference>
<keyword evidence="6" id="KW-0029">Amino-acid transport</keyword>
<dbReference type="EMBL" id="PKMF04000141">
    <property type="protein sequence ID" value="KAK7847461.1"/>
    <property type="molecule type" value="Genomic_DNA"/>
</dbReference>
<evidence type="ECO:0000256" key="10">
    <source>
        <dbReference type="ARBA" id="ARBA00045588"/>
    </source>
</evidence>
<dbReference type="EMBL" id="PKMF04000057">
    <property type="protein sequence ID" value="KAK7854256.1"/>
    <property type="molecule type" value="Genomic_DNA"/>
</dbReference>
<evidence type="ECO:0000259" key="12">
    <source>
        <dbReference type="Pfam" id="PF01490"/>
    </source>
</evidence>
<keyword evidence="4 11" id="KW-0812">Transmembrane</keyword>
<evidence type="ECO:0000256" key="6">
    <source>
        <dbReference type="ARBA" id="ARBA00022970"/>
    </source>
</evidence>
<keyword evidence="3" id="KW-0813">Transport</keyword>
<feature type="transmembrane region" description="Helical" evidence="11">
    <location>
        <begin position="110"/>
        <end position="128"/>
    </location>
</feature>
<dbReference type="InterPro" id="IPR013057">
    <property type="entry name" value="AA_transpt_TM"/>
</dbReference>
<reference evidence="14" key="3">
    <citation type="submission" date="2023-07" db="EMBL/GenBank/DDBJ databases">
        <title>An improved reference 1 genome and first organelle genomes of Quercus suber.</title>
        <authorList>
            <consortium name="Genosuber Consortium"/>
            <person name="Usie A."/>
            <person name="Serra O."/>
            <person name="Barros P."/>
        </authorList>
    </citation>
    <scope>NUCLEOTIDE SEQUENCE</scope>
    <source>
        <strain evidence="14">HL8</strain>
        <tissue evidence="14">Leaves</tissue>
    </source>
</reference>
<evidence type="ECO:0000256" key="4">
    <source>
        <dbReference type="ARBA" id="ARBA00022692"/>
    </source>
</evidence>
<feature type="domain" description="Amino acid transporter transmembrane" evidence="12">
    <location>
        <begin position="100"/>
        <end position="170"/>
    </location>
</feature>
<evidence type="ECO:0000313" key="14">
    <source>
        <dbReference type="EMBL" id="KAK7854256.1"/>
    </source>
</evidence>
<evidence type="ECO:0000256" key="3">
    <source>
        <dbReference type="ARBA" id="ARBA00022448"/>
    </source>
</evidence>
<dbReference type="AlphaFoldDB" id="A0AAW0LUY9"/>
<evidence type="ECO:0000256" key="1">
    <source>
        <dbReference type="ARBA" id="ARBA00004127"/>
    </source>
</evidence>
<keyword evidence="7 11" id="KW-1133">Transmembrane helix</keyword>
<evidence type="ECO:0000256" key="8">
    <source>
        <dbReference type="ARBA" id="ARBA00023136"/>
    </source>
</evidence>
<dbReference type="GO" id="GO:0006865">
    <property type="term" value="P:amino acid transport"/>
    <property type="evidence" value="ECO:0007669"/>
    <property type="project" value="UniProtKB-KW"/>
</dbReference>
<evidence type="ECO:0000313" key="15">
    <source>
        <dbReference type="Proteomes" id="UP000237347"/>
    </source>
</evidence>
<keyword evidence="9" id="KW-0927">Auxin signaling pathway</keyword>
<accession>A0AAW0LUY9</accession>
<evidence type="ECO:0000256" key="11">
    <source>
        <dbReference type="SAM" id="Phobius"/>
    </source>
</evidence>
<dbReference type="GO" id="GO:0012505">
    <property type="term" value="C:endomembrane system"/>
    <property type="evidence" value="ECO:0007669"/>
    <property type="project" value="UniProtKB-SubCell"/>
</dbReference>
<comment type="function">
    <text evidence="10">Carrier protein involved in proton-driven auxin influx. Mediates the formation of auxin gradient from developing leaves (site of auxin biosynthesis) to tips by contributing to the loading of auxin in vascular tissues and facilitating acropetal (base to tip) auxin transport within inner tissues of the root apex, and basipetal (tip to base) auxin transport within outer tissues of the root apex. May be involved in lateral roots and nodules formation.</text>
</comment>
<comment type="caution">
    <text evidence="14">The sequence shown here is derived from an EMBL/GenBank/DDBJ whole genome shotgun (WGS) entry which is preliminary data.</text>
</comment>
<organism evidence="14 15">
    <name type="scientific">Quercus suber</name>
    <name type="common">Cork oak</name>
    <dbReference type="NCBI Taxonomy" id="58331"/>
    <lineage>
        <taxon>Eukaryota</taxon>
        <taxon>Viridiplantae</taxon>
        <taxon>Streptophyta</taxon>
        <taxon>Embryophyta</taxon>
        <taxon>Tracheophyta</taxon>
        <taxon>Spermatophyta</taxon>
        <taxon>Magnoliopsida</taxon>
        <taxon>eudicotyledons</taxon>
        <taxon>Gunneridae</taxon>
        <taxon>Pentapetalae</taxon>
        <taxon>rosids</taxon>
        <taxon>fabids</taxon>
        <taxon>Fagales</taxon>
        <taxon>Fagaceae</taxon>
        <taxon>Quercus</taxon>
    </lineage>
</organism>
<feature type="transmembrane region" description="Helical" evidence="11">
    <location>
        <begin position="72"/>
        <end position="90"/>
    </location>
</feature>
<keyword evidence="5" id="KW-0769">Symport</keyword>
<dbReference type="PANTHER" id="PTHR48017">
    <property type="entry name" value="OS05G0424000 PROTEIN-RELATED"/>
    <property type="match status" value="1"/>
</dbReference>
<reference evidence="14" key="1">
    <citation type="submission" date="2017-12" db="EMBL/GenBank/DDBJ databases">
        <authorList>
            <person name="Barbosa P."/>
            <person name="Usie A."/>
            <person name="Ramos A.M."/>
        </authorList>
    </citation>
    <scope>NUCLEOTIDE SEQUENCE</scope>
    <source>
        <strain evidence="14">HL8</strain>
        <tissue evidence="14">Leaves</tissue>
    </source>
</reference>
<evidence type="ECO:0000256" key="9">
    <source>
        <dbReference type="ARBA" id="ARBA00023294"/>
    </source>
</evidence>
<keyword evidence="8 11" id="KW-0472">Membrane</keyword>
<evidence type="ECO:0000256" key="5">
    <source>
        <dbReference type="ARBA" id="ARBA00022847"/>
    </source>
</evidence>
<reference evidence="14 15" key="2">
    <citation type="journal article" date="2018" name="Sci. Data">
        <title>The draft genome sequence of cork oak.</title>
        <authorList>
            <person name="Ramos A.M."/>
            <person name="Usie A."/>
            <person name="Barbosa P."/>
            <person name="Barros P.M."/>
            <person name="Capote T."/>
            <person name="Chaves I."/>
            <person name="Simoes F."/>
            <person name="Abreu I."/>
            <person name="Carrasquinho I."/>
            <person name="Faro C."/>
            <person name="Guimaraes J.B."/>
            <person name="Mendonca D."/>
            <person name="Nobrega F."/>
            <person name="Rodrigues L."/>
            <person name="Saibo N.J.M."/>
            <person name="Varela M.C."/>
            <person name="Egas C."/>
            <person name="Matos J."/>
            <person name="Miguel C.M."/>
            <person name="Oliveira M.M."/>
            <person name="Ricardo C.P."/>
            <person name="Goncalves S."/>
        </authorList>
    </citation>
    <scope>NUCLEOTIDE SEQUENCE [LARGE SCALE GENOMIC DNA]</scope>
    <source>
        <strain evidence="15">cv. HL8</strain>
        <strain evidence="14">HL8</strain>
    </source>
</reference>
<evidence type="ECO:0000313" key="13">
    <source>
        <dbReference type="EMBL" id="KAK7847461.1"/>
    </source>
</evidence>
<comment type="similarity">
    <text evidence="2">Belongs to the amino acid/polyamine transporter 2 family. Amino acid/auxin permease (AAAP) (TC 2.A.18.1) subfamily.</text>
</comment>
<evidence type="ECO:0000256" key="7">
    <source>
        <dbReference type="ARBA" id="ARBA00022989"/>
    </source>
</evidence>
<feature type="transmembrane region" description="Helical" evidence="11">
    <location>
        <begin position="32"/>
        <end position="52"/>
    </location>
</feature>